<keyword evidence="11" id="KW-1185">Reference proteome</keyword>
<dbReference type="InterPro" id="IPR034193">
    <property type="entry name" value="PCSK9_ProteinaseK-like"/>
</dbReference>
<accession>A0A8B7YNI0</accession>
<reference evidence="12" key="1">
    <citation type="submission" date="2025-08" db="UniProtKB">
        <authorList>
            <consortium name="RefSeq"/>
        </authorList>
    </citation>
    <scope>IDENTIFICATION</scope>
</reference>
<feature type="domain" description="Peptidase S8/S53" evidence="9">
    <location>
        <begin position="132"/>
        <end position="360"/>
    </location>
</feature>
<feature type="active site" description="Charge relay system" evidence="5 6">
    <location>
        <position position="172"/>
    </location>
</feature>
<dbReference type="RefSeq" id="XP_022094005.1">
    <property type="nucleotide sequence ID" value="XM_022238313.1"/>
</dbReference>
<dbReference type="GO" id="GO:0006508">
    <property type="term" value="P:proteolysis"/>
    <property type="evidence" value="ECO:0007669"/>
    <property type="project" value="UniProtKB-KW"/>
</dbReference>
<evidence type="ECO:0000256" key="2">
    <source>
        <dbReference type="ARBA" id="ARBA00022670"/>
    </source>
</evidence>
<gene>
    <name evidence="12" type="primary">LOC110981089</name>
</gene>
<dbReference type="InterPro" id="IPR000209">
    <property type="entry name" value="Peptidase_S8/S53_dom"/>
</dbReference>
<dbReference type="Proteomes" id="UP000694845">
    <property type="component" value="Unplaced"/>
</dbReference>
<feature type="chain" id="PRO_5034255424" evidence="8">
    <location>
        <begin position="16"/>
        <end position="378"/>
    </location>
</feature>
<evidence type="ECO:0000256" key="7">
    <source>
        <dbReference type="RuleBase" id="RU003355"/>
    </source>
</evidence>
<evidence type="ECO:0000256" key="8">
    <source>
        <dbReference type="SAM" id="SignalP"/>
    </source>
</evidence>
<dbReference type="Pfam" id="PF05922">
    <property type="entry name" value="Inhibitor_I9"/>
    <property type="match status" value="1"/>
</dbReference>
<dbReference type="InterPro" id="IPR015500">
    <property type="entry name" value="Peptidase_S8_subtilisin-rel"/>
</dbReference>
<dbReference type="AlphaFoldDB" id="A0A8B7YNI0"/>
<evidence type="ECO:0000256" key="3">
    <source>
        <dbReference type="ARBA" id="ARBA00022801"/>
    </source>
</evidence>
<name>A0A8B7YNI0_ACAPL</name>
<dbReference type="SUPFAM" id="SSF54897">
    <property type="entry name" value="Protease propeptides/inhibitors"/>
    <property type="match status" value="1"/>
</dbReference>
<dbReference type="KEGG" id="aplc:110981089"/>
<keyword evidence="8" id="KW-0732">Signal</keyword>
<dbReference type="Gene3D" id="3.30.70.80">
    <property type="entry name" value="Peptidase S8 propeptide/proteinase inhibitor I9"/>
    <property type="match status" value="1"/>
</dbReference>
<organism evidence="11 12">
    <name type="scientific">Acanthaster planci</name>
    <name type="common">Crown-of-thorns starfish</name>
    <dbReference type="NCBI Taxonomy" id="133434"/>
    <lineage>
        <taxon>Eukaryota</taxon>
        <taxon>Metazoa</taxon>
        <taxon>Echinodermata</taxon>
        <taxon>Eleutherozoa</taxon>
        <taxon>Asterozoa</taxon>
        <taxon>Asteroidea</taxon>
        <taxon>Valvatacea</taxon>
        <taxon>Valvatida</taxon>
        <taxon>Acanthasteridae</taxon>
        <taxon>Acanthaster</taxon>
    </lineage>
</organism>
<dbReference type="OrthoDB" id="206201at2759"/>
<evidence type="ECO:0000313" key="12">
    <source>
        <dbReference type="RefSeq" id="XP_022094005.1"/>
    </source>
</evidence>
<evidence type="ECO:0000256" key="6">
    <source>
        <dbReference type="PROSITE-ProRule" id="PRU01240"/>
    </source>
</evidence>
<dbReference type="InterPro" id="IPR022398">
    <property type="entry name" value="Peptidase_S8_His-AS"/>
</dbReference>
<comment type="similarity">
    <text evidence="1 6 7">Belongs to the peptidase S8 family.</text>
</comment>
<dbReference type="PANTHER" id="PTHR43806:SF58">
    <property type="entry name" value="ALKALINE PROTEASE 1-RELATED"/>
    <property type="match status" value="1"/>
</dbReference>
<dbReference type="InterPro" id="IPR036852">
    <property type="entry name" value="Peptidase_S8/S53_dom_sf"/>
</dbReference>
<dbReference type="InterPro" id="IPR023828">
    <property type="entry name" value="Peptidase_S8_Ser-AS"/>
</dbReference>
<keyword evidence="2 6" id="KW-0645">Protease</keyword>
<evidence type="ECO:0000259" key="9">
    <source>
        <dbReference type="Pfam" id="PF00082"/>
    </source>
</evidence>
<dbReference type="InterPro" id="IPR023827">
    <property type="entry name" value="Peptidase_S8_Asp-AS"/>
</dbReference>
<evidence type="ECO:0000313" key="11">
    <source>
        <dbReference type="Proteomes" id="UP000694845"/>
    </source>
</evidence>
<sequence length="378" mass="40035">MHTLVLLLLVGVAAAGLAPLYKVDENIKGSYIIKFKDDLDVDITADCLQRRVQRQRLGRANFSRRYHHALKGVAAELSEEALQYVQSLDEVEYVSEDGIVHTTEIPWGLDRIGQRNLPLDNSFTTNSVYKGGKGVEIWVVDTGIRTTHNEFGGRASLSFDAIGGPSEDCNGHGTHCAGIAAGQTYGVAKQATIKGARVLACSGSGSESNVIGGLDYVIANANKPAVVSMSIGGSISPAIDDAVKSVYQEGIPVVVAAGDRNINACWSSPGRTFEAITVGSIRDYDYRSTSSNHGQCVDIFAPGSYIKSAWYSSDSATNTISGTSMACPHVAGIVALHLAENPSMSPADIESKLQTSATKDVLSGIKPDSPNLLAYIAP</sequence>
<feature type="domain" description="Inhibitor I9" evidence="10">
    <location>
        <begin position="30"/>
        <end position="102"/>
    </location>
</feature>
<evidence type="ECO:0000256" key="1">
    <source>
        <dbReference type="ARBA" id="ARBA00011073"/>
    </source>
</evidence>
<keyword evidence="4 6" id="KW-0720">Serine protease</keyword>
<keyword evidence="3 6" id="KW-0378">Hydrolase</keyword>
<dbReference type="Pfam" id="PF00082">
    <property type="entry name" value="Peptidase_S8"/>
    <property type="match status" value="1"/>
</dbReference>
<feature type="active site" description="Charge relay system" evidence="5 6">
    <location>
        <position position="141"/>
    </location>
</feature>
<evidence type="ECO:0000256" key="5">
    <source>
        <dbReference type="PIRSR" id="PIRSR615500-1"/>
    </source>
</evidence>
<dbReference type="InterPro" id="IPR037045">
    <property type="entry name" value="S8pro/Inhibitor_I9_sf"/>
</dbReference>
<evidence type="ECO:0000259" key="10">
    <source>
        <dbReference type="Pfam" id="PF05922"/>
    </source>
</evidence>
<dbReference type="OMA" id="HEHVAHV"/>
<feature type="active site" description="Charge relay system" evidence="5 6">
    <location>
        <position position="324"/>
    </location>
</feature>
<dbReference type="Gene3D" id="3.40.50.200">
    <property type="entry name" value="Peptidase S8/S53 domain"/>
    <property type="match status" value="1"/>
</dbReference>
<evidence type="ECO:0000256" key="4">
    <source>
        <dbReference type="ARBA" id="ARBA00022825"/>
    </source>
</evidence>
<dbReference type="FunFam" id="3.40.50.200:FF:000014">
    <property type="entry name" value="Proteinase K"/>
    <property type="match status" value="1"/>
</dbReference>
<dbReference type="PRINTS" id="PR00723">
    <property type="entry name" value="SUBTILISIN"/>
</dbReference>
<dbReference type="GO" id="GO:0005615">
    <property type="term" value="C:extracellular space"/>
    <property type="evidence" value="ECO:0007669"/>
    <property type="project" value="TreeGrafter"/>
</dbReference>
<proteinExistence type="inferred from homology"/>
<dbReference type="PROSITE" id="PS00138">
    <property type="entry name" value="SUBTILASE_SER"/>
    <property type="match status" value="1"/>
</dbReference>
<feature type="signal peptide" evidence="8">
    <location>
        <begin position="1"/>
        <end position="15"/>
    </location>
</feature>
<dbReference type="PROSITE" id="PS51892">
    <property type="entry name" value="SUBTILASE"/>
    <property type="match status" value="1"/>
</dbReference>
<protein>
    <submittedName>
        <fullName evidence="12">Uncharacterized protein LOC110981089</fullName>
    </submittedName>
</protein>
<dbReference type="InterPro" id="IPR050131">
    <property type="entry name" value="Peptidase_S8_subtilisin-like"/>
</dbReference>
<dbReference type="SUPFAM" id="SSF52743">
    <property type="entry name" value="Subtilisin-like"/>
    <property type="match status" value="1"/>
</dbReference>
<dbReference type="GO" id="GO:0004252">
    <property type="term" value="F:serine-type endopeptidase activity"/>
    <property type="evidence" value="ECO:0007669"/>
    <property type="project" value="UniProtKB-UniRule"/>
</dbReference>
<dbReference type="CDD" id="cd04077">
    <property type="entry name" value="Peptidases_S8_PCSK9_ProteinaseK_like"/>
    <property type="match status" value="1"/>
</dbReference>
<dbReference type="PROSITE" id="PS00136">
    <property type="entry name" value="SUBTILASE_ASP"/>
    <property type="match status" value="1"/>
</dbReference>
<dbReference type="InterPro" id="IPR010259">
    <property type="entry name" value="S8pro/Inhibitor_I9"/>
</dbReference>
<dbReference type="PANTHER" id="PTHR43806">
    <property type="entry name" value="PEPTIDASE S8"/>
    <property type="match status" value="1"/>
</dbReference>
<dbReference type="GeneID" id="110981089"/>
<dbReference type="PROSITE" id="PS00137">
    <property type="entry name" value="SUBTILASE_HIS"/>
    <property type="match status" value="1"/>
</dbReference>